<proteinExistence type="predicted"/>
<accession>A0A139ID40</accession>
<evidence type="ECO:0000313" key="1">
    <source>
        <dbReference type="EMBL" id="KXT12658.1"/>
    </source>
</evidence>
<comment type="caution">
    <text evidence="1">The sequence shown here is derived from an EMBL/GenBank/DDBJ whole genome shotgun (WGS) entry which is preliminary data.</text>
</comment>
<protein>
    <submittedName>
        <fullName evidence="1">Uncharacterized protein</fullName>
    </submittedName>
</protein>
<dbReference type="AlphaFoldDB" id="A0A139ID40"/>
<sequence length="79" mass="8690">MAGTTSPPSDKVRKDYFNSLPNELREQIAGHLHLPTRQATTDYSTLSFDGLPSPTCKPSRSSLLHGTPDIMVSSNRTIF</sequence>
<dbReference type="EMBL" id="LFZO01000144">
    <property type="protein sequence ID" value="KXT12658.1"/>
    <property type="molecule type" value="Genomic_DNA"/>
</dbReference>
<keyword evidence="2" id="KW-1185">Reference proteome</keyword>
<reference evidence="1 2" key="1">
    <citation type="submission" date="2015-07" db="EMBL/GenBank/DDBJ databases">
        <title>Comparative genomics of the Sigatoka disease complex on banana suggests a link between parallel evolutionary changes in Pseudocercospora fijiensis and Pseudocercospora eumusae and increased virulence on the banana host.</title>
        <authorList>
            <person name="Chang T.-C."/>
            <person name="Salvucci A."/>
            <person name="Crous P.W."/>
            <person name="Stergiopoulos I."/>
        </authorList>
    </citation>
    <scope>NUCLEOTIDE SEQUENCE [LARGE SCALE GENOMIC DNA]</scope>
    <source>
        <strain evidence="1 2">CBS 116634</strain>
    </source>
</reference>
<evidence type="ECO:0000313" key="2">
    <source>
        <dbReference type="Proteomes" id="UP000073492"/>
    </source>
</evidence>
<gene>
    <name evidence="1" type="ORF">AC579_4511</name>
</gene>
<organism evidence="1 2">
    <name type="scientific">Pseudocercospora musae</name>
    <dbReference type="NCBI Taxonomy" id="113226"/>
    <lineage>
        <taxon>Eukaryota</taxon>
        <taxon>Fungi</taxon>
        <taxon>Dikarya</taxon>
        <taxon>Ascomycota</taxon>
        <taxon>Pezizomycotina</taxon>
        <taxon>Dothideomycetes</taxon>
        <taxon>Dothideomycetidae</taxon>
        <taxon>Mycosphaerellales</taxon>
        <taxon>Mycosphaerellaceae</taxon>
        <taxon>Pseudocercospora</taxon>
    </lineage>
</organism>
<dbReference type="Proteomes" id="UP000073492">
    <property type="component" value="Unassembled WGS sequence"/>
</dbReference>
<name>A0A139ID40_9PEZI</name>